<dbReference type="Proteomes" id="UP000031972">
    <property type="component" value="Unassembled WGS sequence"/>
</dbReference>
<keyword evidence="2" id="KW-1185">Reference proteome</keyword>
<comment type="caution">
    <text evidence="1">The sequence shown here is derived from an EMBL/GenBank/DDBJ whole genome shotgun (WGS) entry which is preliminary data.</text>
</comment>
<dbReference type="PATRIC" id="fig|220754.4.peg.780"/>
<gene>
    <name evidence="1" type="ORF">KR50_07610</name>
</gene>
<accession>A0A0C2RKV9</accession>
<evidence type="ECO:0000313" key="2">
    <source>
        <dbReference type="Proteomes" id="UP000031972"/>
    </source>
</evidence>
<dbReference type="EMBL" id="JXRR01000008">
    <property type="protein sequence ID" value="KIL50880.1"/>
    <property type="molecule type" value="Genomic_DNA"/>
</dbReference>
<sequence>MLNRNKTNQRNKKIKKGMMKASDQNLFLFIEDRKNGILKGR</sequence>
<dbReference type="AlphaFoldDB" id="A0A0C2RKV9"/>
<reference evidence="1 2" key="1">
    <citation type="submission" date="2015-01" db="EMBL/GenBank/DDBJ databases">
        <title>Jeotgalibacillus campisalis genome sequencing.</title>
        <authorList>
            <person name="Goh K.M."/>
            <person name="Chan K.-G."/>
            <person name="Yaakop A.S."/>
            <person name="Ee R."/>
            <person name="Gan H.M."/>
            <person name="Chan C.S."/>
        </authorList>
    </citation>
    <scope>NUCLEOTIDE SEQUENCE [LARGE SCALE GENOMIC DNA]</scope>
    <source>
        <strain evidence="1 2">SF-57</strain>
    </source>
</reference>
<evidence type="ECO:0000313" key="1">
    <source>
        <dbReference type="EMBL" id="KIL50880.1"/>
    </source>
</evidence>
<protein>
    <submittedName>
        <fullName evidence="1">Uncharacterized protein</fullName>
    </submittedName>
</protein>
<proteinExistence type="predicted"/>
<organism evidence="1 2">
    <name type="scientific">Jeotgalibacillus campisalis</name>
    <dbReference type="NCBI Taxonomy" id="220754"/>
    <lineage>
        <taxon>Bacteria</taxon>
        <taxon>Bacillati</taxon>
        <taxon>Bacillota</taxon>
        <taxon>Bacilli</taxon>
        <taxon>Bacillales</taxon>
        <taxon>Caryophanaceae</taxon>
        <taxon>Jeotgalibacillus</taxon>
    </lineage>
</organism>
<name>A0A0C2RKV9_9BACL</name>